<evidence type="ECO:0000313" key="1">
    <source>
        <dbReference type="EMBL" id="OJD31391.1"/>
    </source>
</evidence>
<dbReference type="Proteomes" id="UP000183809">
    <property type="component" value="Unassembled WGS sequence"/>
</dbReference>
<dbReference type="AlphaFoldDB" id="A0A1J9RSH6"/>
<organism evidence="1 2">
    <name type="scientific">Diplodia corticola</name>
    <dbReference type="NCBI Taxonomy" id="236234"/>
    <lineage>
        <taxon>Eukaryota</taxon>
        <taxon>Fungi</taxon>
        <taxon>Dikarya</taxon>
        <taxon>Ascomycota</taxon>
        <taxon>Pezizomycotina</taxon>
        <taxon>Dothideomycetes</taxon>
        <taxon>Dothideomycetes incertae sedis</taxon>
        <taxon>Botryosphaeriales</taxon>
        <taxon>Botryosphaeriaceae</taxon>
        <taxon>Diplodia</taxon>
    </lineage>
</organism>
<gene>
    <name evidence="1" type="ORF">BKCO1_4900013</name>
</gene>
<dbReference type="GeneID" id="31016785"/>
<name>A0A1J9RSH6_9PEZI</name>
<dbReference type="Pfam" id="PF05141">
    <property type="entry name" value="DIT1_PvcA"/>
    <property type="match status" value="1"/>
</dbReference>
<proteinExistence type="predicted"/>
<protein>
    <submittedName>
        <fullName evidence="1">Pyoverdine dityrosine biosynthesis protein</fullName>
    </submittedName>
</protein>
<accession>A0A1J9RSH6</accession>
<reference evidence="1 2" key="1">
    <citation type="submission" date="2016-10" db="EMBL/GenBank/DDBJ databases">
        <title>Proteomics and genomics reveal pathogen-plant mechanisms compatible with a hemibiotrophic lifestyle of Diplodia corticola.</title>
        <authorList>
            <person name="Fernandes I."/>
            <person name="De Jonge R."/>
            <person name="Van De Peer Y."/>
            <person name="Devreese B."/>
            <person name="Alves A."/>
            <person name="Esteves A.C."/>
        </authorList>
    </citation>
    <scope>NUCLEOTIDE SEQUENCE [LARGE SCALE GENOMIC DNA]</scope>
    <source>
        <strain evidence="1 2">CBS 112549</strain>
    </source>
</reference>
<dbReference type="STRING" id="236234.A0A1J9RSH6"/>
<keyword evidence="2" id="KW-1185">Reference proteome</keyword>
<dbReference type="RefSeq" id="XP_020127651.1">
    <property type="nucleotide sequence ID" value="XM_020276524.1"/>
</dbReference>
<comment type="caution">
    <text evidence="1">The sequence shown here is derived from an EMBL/GenBank/DDBJ whole genome shotgun (WGS) entry which is preliminary data.</text>
</comment>
<dbReference type="InterPro" id="IPR007817">
    <property type="entry name" value="Isocyanide_synthase_DIT1"/>
</dbReference>
<evidence type="ECO:0000313" key="2">
    <source>
        <dbReference type="Proteomes" id="UP000183809"/>
    </source>
</evidence>
<dbReference type="PANTHER" id="PTHR37285:SF5">
    <property type="entry name" value="SPORE WALL MATURATION PROTEIN DIT1"/>
    <property type="match status" value="1"/>
</dbReference>
<sequence>MSSLNSGSSVYHGVKGFYWRQADFTLVSTHGTNGAYLEAAWPQLREQLLATKPRHGVDLSSGKHIKATDISLNLSSEHSTYCVRELYDPARPDSILGLVCNKNAASTSDDSSADLVSWAELFVLCETRLLPPTERTSGNLDEKDAQLASRVADIFDQYLRNVTRNDKWSIGRSHFESCVLNFVTRRQPIQFCLPAFPCKSPSAEKTCGTDPDGAEHLALKTLDEFARRVGDIYSPGAIVLIVSDGHVFSDLLEVKDDQVDIYGESLKQMYHRMESRKQCNGNIQFTSLTDIFFGNREVTGLLQKQWVEQVELTHPIDSERSENAELCRKLMMALGQNDKTMLRSLISSQDRSTLGLYRGLSRFMLDDLSQSRAFAGGLSVSKRKKMASAVAAEMMVRNCAYSNLVELLFPSHVRLSIHAHDNSGPKFAIRLLAAIAVDDLESRSAQASLDNYHTPTPWHNCLAYVEGEPTPYLVKARAAHDAIAKGYLQGAWTGSENGSYFALKPPTATTSTHVAPPLAVVIPQSPVAMAAQDEVVVSAVEKRQPLLVQEYPVLGRMLPVVYVPLRWTTEYILQMGGAWWTWTSA</sequence>
<dbReference type="PANTHER" id="PTHR37285">
    <property type="entry name" value="SPORE WALL MATURATION PROTEIN DIT1"/>
    <property type="match status" value="1"/>
</dbReference>
<dbReference type="EMBL" id="MNUE01000049">
    <property type="protein sequence ID" value="OJD31391.1"/>
    <property type="molecule type" value="Genomic_DNA"/>
</dbReference>
<dbReference type="OrthoDB" id="429813at2759"/>